<name>A0A7U2NGI3_FLAPS</name>
<evidence type="ECO:0000313" key="2">
    <source>
        <dbReference type="Proteomes" id="UP000596329"/>
    </source>
</evidence>
<organism evidence="1 2">
    <name type="scientific">Flavobacterium psychrophilum</name>
    <dbReference type="NCBI Taxonomy" id="96345"/>
    <lineage>
        <taxon>Bacteria</taxon>
        <taxon>Pseudomonadati</taxon>
        <taxon>Bacteroidota</taxon>
        <taxon>Flavobacteriia</taxon>
        <taxon>Flavobacteriales</taxon>
        <taxon>Flavobacteriaceae</taxon>
        <taxon>Flavobacterium</taxon>
    </lineage>
</organism>
<sequence>MEELKNTCFIIMPISDQDGYEKGHFTRVYQHLIKPACERAGFRPIRADDEVKTNYIVIDIIKKILESDIVICDLSSKNPNVMYELGIRQAFNKKSVLIKDVKTSRIFDIQGLRTIDYDENLRIDEVQKNITTISKTLKETFENDKHEINSIIQLLSIKPAEITTTIEISKESSIIIDSLNDISNRLNRLEKNKGSILIDNNNYIQTYDINGMEIEIGKELYDVNTPIGKLVDVHSDAIFVEMKDKIRKIFKSDELYSRIDDLPF</sequence>
<dbReference type="RefSeq" id="WP_086440827.1">
    <property type="nucleotide sequence ID" value="NZ_CP059075.1"/>
</dbReference>
<gene>
    <name evidence="1" type="ORF">H0H26_04035</name>
</gene>
<dbReference type="AlphaFoldDB" id="A0A7U2NGI3"/>
<accession>A0A7U2NGI3</accession>
<protein>
    <recommendedName>
        <fullName evidence="3">Nucleoside 2-deoxyribosyltransferase</fullName>
    </recommendedName>
</protein>
<dbReference type="EMBL" id="CP059075">
    <property type="protein sequence ID" value="QRE04771.1"/>
    <property type="molecule type" value="Genomic_DNA"/>
</dbReference>
<dbReference type="Gene3D" id="3.40.50.450">
    <property type="match status" value="1"/>
</dbReference>
<proteinExistence type="predicted"/>
<dbReference type="Proteomes" id="UP000596329">
    <property type="component" value="Chromosome"/>
</dbReference>
<evidence type="ECO:0000313" key="1">
    <source>
        <dbReference type="EMBL" id="QRE04771.1"/>
    </source>
</evidence>
<evidence type="ECO:0008006" key="3">
    <source>
        <dbReference type="Google" id="ProtNLM"/>
    </source>
</evidence>
<reference evidence="1 2" key="1">
    <citation type="submission" date="2020-07" db="EMBL/GenBank/DDBJ databases">
        <title>Genomic characterization of Flavobacterium psychrophilum strains.</title>
        <authorList>
            <person name="Castillo D."/>
            <person name="Jorgensen J."/>
            <person name="Middelboe M."/>
        </authorList>
    </citation>
    <scope>NUCLEOTIDE SEQUENCE [LARGE SCALE GENOMIC DNA]</scope>
    <source>
        <strain evidence="1 2">FPS-R7</strain>
    </source>
</reference>